<reference evidence="2 3" key="1">
    <citation type="journal article" date="2023" name="Arcadia Sci">
        <title>De novo assembly of a long-read Amblyomma americanum tick genome.</title>
        <authorList>
            <person name="Chou S."/>
            <person name="Poskanzer K.E."/>
            <person name="Rollins M."/>
            <person name="Thuy-Boun P.S."/>
        </authorList>
    </citation>
    <scope>NUCLEOTIDE SEQUENCE [LARGE SCALE GENOMIC DNA]</scope>
    <source>
        <strain evidence="2">F_SG_1</strain>
        <tissue evidence="2">Salivary glands</tissue>
    </source>
</reference>
<dbReference type="Proteomes" id="UP001321473">
    <property type="component" value="Unassembled WGS sequence"/>
</dbReference>
<feature type="compositionally biased region" description="Low complexity" evidence="1">
    <location>
        <begin position="1"/>
        <end position="17"/>
    </location>
</feature>
<evidence type="ECO:0000313" key="2">
    <source>
        <dbReference type="EMBL" id="KAK8769130.1"/>
    </source>
</evidence>
<evidence type="ECO:0000256" key="1">
    <source>
        <dbReference type="SAM" id="MobiDB-lite"/>
    </source>
</evidence>
<name>A0AAQ4E358_AMBAM</name>
<feature type="region of interest" description="Disordered" evidence="1">
    <location>
        <begin position="1"/>
        <end position="24"/>
    </location>
</feature>
<protein>
    <submittedName>
        <fullName evidence="2">Uncharacterized protein</fullName>
    </submittedName>
</protein>
<keyword evidence="3" id="KW-1185">Reference proteome</keyword>
<dbReference type="AlphaFoldDB" id="A0AAQ4E358"/>
<accession>A0AAQ4E358</accession>
<evidence type="ECO:0000313" key="3">
    <source>
        <dbReference type="Proteomes" id="UP001321473"/>
    </source>
</evidence>
<comment type="caution">
    <text evidence="2">The sequence shown here is derived from an EMBL/GenBank/DDBJ whole genome shotgun (WGS) entry which is preliminary data.</text>
</comment>
<sequence length="92" mass="10562">MRTMGQRKWTTQQQKQTAKIRDAERSQELWLHKRSKARQQETSYWWCLQGNGECLKPTCTFSEGDGQCGPSCRCCGPSCPCDRGACTSLRNR</sequence>
<gene>
    <name evidence="2" type="ORF">V5799_014404</name>
</gene>
<organism evidence="2 3">
    <name type="scientific">Amblyomma americanum</name>
    <name type="common">Lone star tick</name>
    <dbReference type="NCBI Taxonomy" id="6943"/>
    <lineage>
        <taxon>Eukaryota</taxon>
        <taxon>Metazoa</taxon>
        <taxon>Ecdysozoa</taxon>
        <taxon>Arthropoda</taxon>
        <taxon>Chelicerata</taxon>
        <taxon>Arachnida</taxon>
        <taxon>Acari</taxon>
        <taxon>Parasitiformes</taxon>
        <taxon>Ixodida</taxon>
        <taxon>Ixodoidea</taxon>
        <taxon>Ixodidae</taxon>
        <taxon>Amblyomminae</taxon>
        <taxon>Amblyomma</taxon>
    </lineage>
</organism>
<proteinExistence type="predicted"/>
<dbReference type="EMBL" id="JARKHS020023076">
    <property type="protein sequence ID" value="KAK8769130.1"/>
    <property type="molecule type" value="Genomic_DNA"/>
</dbReference>